<dbReference type="PANTHER" id="PTHR26451:SF897">
    <property type="entry name" value="TRACE AMINE-ASSOCIATED RECEPTOR 5-LIKE"/>
    <property type="match status" value="1"/>
</dbReference>
<comment type="similarity">
    <text evidence="13">Belongs to the G-protein coupled receptor 1 family.</text>
</comment>
<feature type="compositionally biased region" description="Basic and acidic residues" evidence="15">
    <location>
        <begin position="349"/>
        <end position="358"/>
    </location>
</feature>
<evidence type="ECO:0000256" key="5">
    <source>
        <dbReference type="ARBA" id="ARBA00022725"/>
    </source>
</evidence>
<keyword evidence="12 13" id="KW-0807">Transducer</keyword>
<dbReference type="GO" id="GO:0005549">
    <property type="term" value="F:odorant binding"/>
    <property type="evidence" value="ECO:0007669"/>
    <property type="project" value="TreeGrafter"/>
</dbReference>
<evidence type="ECO:0000256" key="14">
    <source>
        <dbReference type="RuleBase" id="RU363047"/>
    </source>
</evidence>
<evidence type="ECO:0000256" key="2">
    <source>
        <dbReference type="ARBA" id="ARBA00022475"/>
    </source>
</evidence>
<dbReference type="GO" id="GO:0005886">
    <property type="term" value="C:plasma membrane"/>
    <property type="evidence" value="ECO:0007669"/>
    <property type="project" value="UniProtKB-SubCell"/>
</dbReference>
<evidence type="ECO:0000256" key="1">
    <source>
        <dbReference type="ARBA" id="ARBA00004651"/>
    </source>
</evidence>
<evidence type="ECO:0000313" key="17">
    <source>
        <dbReference type="Proteomes" id="UP001318040"/>
    </source>
</evidence>
<keyword evidence="10 13" id="KW-0675">Receptor</keyword>
<dbReference type="PRINTS" id="PR00237">
    <property type="entry name" value="GPCRRHODOPSN"/>
</dbReference>
<keyword evidence="3 14" id="KW-0716">Sensory transduction</keyword>
<dbReference type="GO" id="GO:0004930">
    <property type="term" value="F:G protein-coupled receptor activity"/>
    <property type="evidence" value="ECO:0007669"/>
    <property type="project" value="UniProtKB-KW"/>
</dbReference>
<keyword evidence="17" id="KW-1185">Reference proteome</keyword>
<evidence type="ECO:0000313" key="18">
    <source>
        <dbReference type="RefSeq" id="XP_032809026.1"/>
    </source>
</evidence>
<dbReference type="Pfam" id="PF13853">
    <property type="entry name" value="7tm_4"/>
    <property type="match status" value="1"/>
</dbReference>
<keyword evidence="4 13" id="KW-0812">Transmembrane</keyword>
<keyword evidence="7 13" id="KW-0297">G-protein coupled receptor</keyword>
<dbReference type="InterPro" id="IPR000725">
    <property type="entry name" value="Olfact_rcpt"/>
</dbReference>
<evidence type="ECO:0000256" key="11">
    <source>
        <dbReference type="ARBA" id="ARBA00023180"/>
    </source>
</evidence>
<dbReference type="InterPro" id="IPR000276">
    <property type="entry name" value="GPCR_Rhodpsn"/>
</dbReference>
<organism evidence="17 18">
    <name type="scientific">Petromyzon marinus</name>
    <name type="common">Sea lamprey</name>
    <dbReference type="NCBI Taxonomy" id="7757"/>
    <lineage>
        <taxon>Eukaryota</taxon>
        <taxon>Metazoa</taxon>
        <taxon>Chordata</taxon>
        <taxon>Craniata</taxon>
        <taxon>Vertebrata</taxon>
        <taxon>Cyclostomata</taxon>
        <taxon>Hyperoartia</taxon>
        <taxon>Petromyzontiformes</taxon>
        <taxon>Petromyzontidae</taxon>
        <taxon>Petromyzon</taxon>
    </lineage>
</organism>
<evidence type="ECO:0000256" key="15">
    <source>
        <dbReference type="SAM" id="MobiDB-lite"/>
    </source>
</evidence>
<feature type="transmembrane region" description="Helical" evidence="14">
    <location>
        <begin position="209"/>
        <end position="232"/>
    </location>
</feature>
<dbReference type="InterPro" id="IPR017452">
    <property type="entry name" value="GPCR_Rhodpsn_7TM"/>
</dbReference>
<feature type="region of interest" description="Disordered" evidence="15">
    <location>
        <begin position="335"/>
        <end position="358"/>
    </location>
</feature>
<dbReference type="GO" id="GO:0004984">
    <property type="term" value="F:olfactory receptor activity"/>
    <property type="evidence" value="ECO:0007669"/>
    <property type="project" value="InterPro"/>
</dbReference>
<evidence type="ECO:0000256" key="3">
    <source>
        <dbReference type="ARBA" id="ARBA00022606"/>
    </source>
</evidence>
<evidence type="ECO:0000256" key="8">
    <source>
        <dbReference type="ARBA" id="ARBA00023136"/>
    </source>
</evidence>
<feature type="transmembrane region" description="Helical" evidence="14">
    <location>
        <begin position="291"/>
        <end position="311"/>
    </location>
</feature>
<dbReference type="FunFam" id="1.20.1070.10:FF:000024">
    <property type="entry name" value="Olfactory receptor"/>
    <property type="match status" value="1"/>
</dbReference>
<dbReference type="AlphaFoldDB" id="A0AAJ7T2A8"/>
<keyword evidence="2 14" id="KW-1003">Cell membrane</keyword>
<feature type="compositionally biased region" description="Pro residues" evidence="15">
    <location>
        <begin position="337"/>
        <end position="347"/>
    </location>
</feature>
<dbReference type="SMART" id="SM01381">
    <property type="entry name" value="7TM_GPCR_Srsx"/>
    <property type="match status" value="1"/>
</dbReference>
<sequence>MAAPNISNLVSHDDSNLITITGLLRNPPNTRPLVFAVVLLIYIVVLGGNVLLCLVISREKRLHRPMYILLAGLALSDIAGSTATLPRIMTDLAASNRITLADCVAQMLAVHLYRALDCYILSAMALDRYAAICHPLRYPALVTNARTAAVLAAVATASTAIVSVILGLMLALKFDGCAKPKVLPGAYCDVMSLVNISCSDGVASNAYSVAVAVVTVGTSLAVVAFSYARILYECGFRSERRDLLASRGHVKARRTCVSHILALAVFYAPLLFVITYNRIDKYVVLPDNVRSGLSCLFYVAPPVLNPIIYGLRSGEIRRTAKRLFSLKPFASSVSPLPTLPNPPPPPRSLTRELSRPML</sequence>
<evidence type="ECO:0000259" key="16">
    <source>
        <dbReference type="PROSITE" id="PS50262"/>
    </source>
</evidence>
<evidence type="ECO:0000256" key="10">
    <source>
        <dbReference type="ARBA" id="ARBA00023170"/>
    </source>
</evidence>
<evidence type="ECO:0000256" key="12">
    <source>
        <dbReference type="ARBA" id="ARBA00023224"/>
    </source>
</evidence>
<name>A0AAJ7T2A8_PETMA</name>
<keyword evidence="11" id="KW-0325">Glycoprotein</keyword>
<protein>
    <recommendedName>
        <fullName evidence="14">Olfactory receptor</fullName>
    </recommendedName>
</protein>
<feature type="transmembrane region" description="Helical" evidence="14">
    <location>
        <begin position="33"/>
        <end position="55"/>
    </location>
</feature>
<evidence type="ECO:0000256" key="6">
    <source>
        <dbReference type="ARBA" id="ARBA00022989"/>
    </source>
</evidence>
<dbReference type="SUPFAM" id="SSF81321">
    <property type="entry name" value="Family A G protein-coupled receptor-like"/>
    <property type="match status" value="1"/>
</dbReference>
<proteinExistence type="inferred from homology"/>
<dbReference type="PRINTS" id="PR00245">
    <property type="entry name" value="OLFACTORYR"/>
</dbReference>
<evidence type="ECO:0000256" key="13">
    <source>
        <dbReference type="RuleBase" id="RU000688"/>
    </source>
</evidence>
<dbReference type="InterPro" id="IPR052921">
    <property type="entry name" value="GPCR1_Superfamily_Member"/>
</dbReference>
<dbReference type="RefSeq" id="XP_032809026.1">
    <property type="nucleotide sequence ID" value="XM_032953135.1"/>
</dbReference>
<comment type="subcellular location">
    <subcellularLocation>
        <location evidence="1 14">Cell membrane</location>
        <topology evidence="1 14">Multi-pass membrane protein</topology>
    </subcellularLocation>
</comment>
<dbReference type="Proteomes" id="UP001318040">
    <property type="component" value="Chromosome 12"/>
</dbReference>
<keyword evidence="8 14" id="KW-0472">Membrane</keyword>
<feature type="domain" description="G-protein coupled receptors family 1 profile" evidence="16">
    <location>
        <begin position="48"/>
        <end position="309"/>
    </location>
</feature>
<dbReference type="PROSITE" id="PS50262">
    <property type="entry name" value="G_PROTEIN_RECEP_F1_2"/>
    <property type="match status" value="1"/>
</dbReference>
<evidence type="ECO:0000256" key="7">
    <source>
        <dbReference type="ARBA" id="ARBA00023040"/>
    </source>
</evidence>
<evidence type="ECO:0000256" key="9">
    <source>
        <dbReference type="ARBA" id="ARBA00023157"/>
    </source>
</evidence>
<keyword evidence="9" id="KW-1015">Disulfide bond</keyword>
<accession>A0AAJ7T2A8</accession>
<feature type="transmembrane region" description="Helical" evidence="14">
    <location>
        <begin position="256"/>
        <end position="279"/>
    </location>
</feature>
<feature type="transmembrane region" description="Helical" evidence="14">
    <location>
        <begin position="147"/>
        <end position="172"/>
    </location>
</feature>
<reference evidence="18" key="1">
    <citation type="submission" date="2025-08" db="UniProtKB">
        <authorList>
            <consortium name="RefSeq"/>
        </authorList>
    </citation>
    <scope>IDENTIFICATION</scope>
    <source>
        <tissue evidence="18">Sperm</tissue>
    </source>
</reference>
<keyword evidence="5 14" id="KW-0552">Olfaction</keyword>
<gene>
    <name evidence="18" type="primary">LOC116941762</name>
</gene>
<dbReference type="PROSITE" id="PS00237">
    <property type="entry name" value="G_PROTEIN_RECEP_F1_1"/>
    <property type="match status" value="1"/>
</dbReference>
<keyword evidence="6 14" id="KW-1133">Transmembrane helix</keyword>
<evidence type="ECO:0000256" key="4">
    <source>
        <dbReference type="ARBA" id="ARBA00022692"/>
    </source>
</evidence>
<dbReference type="Gene3D" id="1.20.1070.10">
    <property type="entry name" value="Rhodopsin 7-helix transmembrane proteins"/>
    <property type="match status" value="1"/>
</dbReference>
<dbReference type="KEGG" id="pmrn:116941762"/>
<dbReference type="PANTHER" id="PTHR26451">
    <property type="entry name" value="G_PROTEIN_RECEP_F1_2 DOMAIN-CONTAINING PROTEIN"/>
    <property type="match status" value="1"/>
</dbReference>